<dbReference type="STRING" id="313368.SAMN04488012_107129"/>
<keyword evidence="2" id="KW-1185">Reference proteome</keyword>
<organism evidence="1 2">
    <name type="scientific">Palleronia salina</name>
    <dbReference type="NCBI Taxonomy" id="313368"/>
    <lineage>
        <taxon>Bacteria</taxon>
        <taxon>Pseudomonadati</taxon>
        <taxon>Pseudomonadota</taxon>
        <taxon>Alphaproteobacteria</taxon>
        <taxon>Rhodobacterales</taxon>
        <taxon>Roseobacteraceae</taxon>
        <taxon>Palleronia</taxon>
    </lineage>
</organism>
<sequence length="273" mass="30304">MSEKRPAVNWRLGISDLFGTKFLGVRMFPLRYAFVPSLLLASFAYASGSPNSDQCLVHPQFSPPYKSGKLIVSTYHVTREPGTTRTIDVTWPEGPRVKLSSVPPGRSDGAMQNIMFEFGGEPEKYPDFDIIVNAADRYPLYSQLGRLARLPVSATKRVREDGSTYIDREGLVVDPETFGLFWKRYSYPDTPSAGGRPATWLRGEPTVDGVDAILKCEQDDEWGHTRCGVTKKDEPVFYKIQISGANPAPDAIANIELLADLFVSCLKNGFTDV</sequence>
<accession>A0A1M6ICW9</accession>
<evidence type="ECO:0000313" key="2">
    <source>
        <dbReference type="Proteomes" id="UP000184040"/>
    </source>
</evidence>
<dbReference type="AlphaFoldDB" id="A0A1M6ICW9"/>
<name>A0A1M6ICW9_9RHOB</name>
<dbReference type="Proteomes" id="UP000184040">
    <property type="component" value="Unassembled WGS sequence"/>
</dbReference>
<gene>
    <name evidence="1" type="ORF">SAMN04488012_107129</name>
</gene>
<reference evidence="1 2" key="1">
    <citation type="submission" date="2016-11" db="EMBL/GenBank/DDBJ databases">
        <authorList>
            <person name="Jaros S."/>
            <person name="Januszkiewicz K."/>
            <person name="Wedrychowicz H."/>
        </authorList>
    </citation>
    <scope>NUCLEOTIDE SEQUENCE [LARGE SCALE GENOMIC DNA]</scope>
    <source>
        <strain evidence="1 2">DSM 26892</strain>
    </source>
</reference>
<proteinExistence type="predicted"/>
<dbReference type="EMBL" id="FQZA01000007">
    <property type="protein sequence ID" value="SHJ32280.1"/>
    <property type="molecule type" value="Genomic_DNA"/>
</dbReference>
<evidence type="ECO:0000313" key="1">
    <source>
        <dbReference type="EMBL" id="SHJ32280.1"/>
    </source>
</evidence>
<protein>
    <submittedName>
        <fullName evidence="1">Uncharacterized protein</fullName>
    </submittedName>
</protein>